<reference evidence="2 3" key="1">
    <citation type="submission" date="2017-09" db="EMBL/GenBank/DDBJ databases">
        <authorList>
            <consortium name="International Durum Wheat Genome Sequencing Consortium (IDWGSC)"/>
            <person name="Milanesi L."/>
        </authorList>
    </citation>
    <scope>NUCLEOTIDE SEQUENCE [LARGE SCALE GENOMIC DNA]</scope>
    <source>
        <strain evidence="3">cv. Svevo</strain>
    </source>
</reference>
<dbReference type="Pfam" id="PF13456">
    <property type="entry name" value="RVT_3"/>
    <property type="match status" value="1"/>
</dbReference>
<dbReference type="GO" id="GO:0004523">
    <property type="term" value="F:RNA-DNA hybrid ribonuclease activity"/>
    <property type="evidence" value="ECO:0007669"/>
    <property type="project" value="InterPro"/>
</dbReference>
<dbReference type="EMBL" id="LT934119">
    <property type="protein sequence ID" value="VAI22768.1"/>
    <property type="molecule type" value="Genomic_DNA"/>
</dbReference>
<accession>A0A9R0U2B4</accession>
<dbReference type="SUPFAM" id="SSF53098">
    <property type="entry name" value="Ribonuclease H-like"/>
    <property type="match status" value="1"/>
</dbReference>
<evidence type="ECO:0000259" key="1">
    <source>
        <dbReference type="Pfam" id="PF13456"/>
    </source>
</evidence>
<organism evidence="2 3">
    <name type="scientific">Triticum turgidum subsp. durum</name>
    <name type="common">Durum wheat</name>
    <name type="synonym">Triticum durum</name>
    <dbReference type="NCBI Taxonomy" id="4567"/>
    <lineage>
        <taxon>Eukaryota</taxon>
        <taxon>Viridiplantae</taxon>
        <taxon>Streptophyta</taxon>
        <taxon>Embryophyta</taxon>
        <taxon>Tracheophyta</taxon>
        <taxon>Spermatophyta</taxon>
        <taxon>Magnoliopsida</taxon>
        <taxon>Liliopsida</taxon>
        <taxon>Poales</taxon>
        <taxon>Poaceae</taxon>
        <taxon>BOP clade</taxon>
        <taxon>Pooideae</taxon>
        <taxon>Triticodae</taxon>
        <taxon>Triticeae</taxon>
        <taxon>Triticinae</taxon>
        <taxon>Triticum</taxon>
    </lineage>
</organism>
<dbReference type="InterPro" id="IPR002156">
    <property type="entry name" value="RNaseH_domain"/>
</dbReference>
<dbReference type="AlphaFoldDB" id="A0A9R0U2B4"/>
<dbReference type="InterPro" id="IPR044730">
    <property type="entry name" value="RNase_H-like_dom_plant"/>
</dbReference>
<feature type="domain" description="RNase H type-1" evidence="1">
    <location>
        <begin position="47"/>
        <end position="125"/>
    </location>
</feature>
<dbReference type="Gramene" id="TRITD5Av1G214200.1">
    <property type="protein sequence ID" value="TRITD5Av1G214200.1"/>
    <property type="gene ID" value="TRITD5Av1G214200"/>
</dbReference>
<dbReference type="PANTHER" id="PTHR47074">
    <property type="entry name" value="BNAC02G40300D PROTEIN"/>
    <property type="match status" value="1"/>
</dbReference>
<name>A0A9R0U2B4_TRITD</name>
<dbReference type="InterPro" id="IPR012337">
    <property type="entry name" value="RNaseH-like_sf"/>
</dbReference>
<dbReference type="GO" id="GO:0003676">
    <property type="term" value="F:nucleic acid binding"/>
    <property type="evidence" value="ECO:0007669"/>
    <property type="project" value="InterPro"/>
</dbReference>
<evidence type="ECO:0000313" key="3">
    <source>
        <dbReference type="Proteomes" id="UP000324705"/>
    </source>
</evidence>
<dbReference type="Proteomes" id="UP000324705">
    <property type="component" value="Chromosome 5A"/>
</dbReference>
<dbReference type="InterPro" id="IPR036397">
    <property type="entry name" value="RNaseH_sf"/>
</dbReference>
<dbReference type="PANTHER" id="PTHR47074:SF11">
    <property type="entry name" value="REVERSE TRANSCRIPTASE-LIKE PROTEIN"/>
    <property type="match status" value="1"/>
</dbReference>
<keyword evidence="3" id="KW-1185">Reference proteome</keyword>
<dbReference type="InterPro" id="IPR052929">
    <property type="entry name" value="RNase_H-like_EbsB-rel"/>
</dbReference>
<gene>
    <name evidence="2" type="ORF">TRITD_5Av1G214200</name>
</gene>
<protein>
    <recommendedName>
        <fullName evidence="1">RNase H type-1 domain-containing protein</fullName>
    </recommendedName>
</protein>
<proteinExistence type="predicted"/>
<dbReference type="OMA" id="NICYTIR"/>
<evidence type="ECO:0000313" key="2">
    <source>
        <dbReference type="EMBL" id="VAI22768.1"/>
    </source>
</evidence>
<sequence>MRCTDNICYTIRQYLHEFSKSVMKPVQVPPQDKVTWKRPPPDVVKVNFDASYHADTGRGAWGCVAHTDQGEFLAAKADTLEHLTGPLHAEALACVLTTEASAELGIHRVILESDSQVLVHALNSGEYE</sequence>
<dbReference type="CDD" id="cd06222">
    <property type="entry name" value="RNase_H_like"/>
    <property type="match status" value="1"/>
</dbReference>
<dbReference type="Gene3D" id="3.30.420.10">
    <property type="entry name" value="Ribonuclease H-like superfamily/Ribonuclease H"/>
    <property type="match status" value="1"/>
</dbReference>